<gene>
    <name evidence="2" type="ORF">CK203_018753</name>
</gene>
<evidence type="ECO:0000256" key="1">
    <source>
        <dbReference type="SAM" id="MobiDB-lite"/>
    </source>
</evidence>
<dbReference type="EMBL" id="QGNW01000053">
    <property type="protein sequence ID" value="RVX06072.1"/>
    <property type="molecule type" value="Genomic_DNA"/>
</dbReference>
<comment type="caution">
    <text evidence="2">The sequence shown here is derived from an EMBL/GenBank/DDBJ whole genome shotgun (WGS) entry which is preliminary data.</text>
</comment>
<reference evidence="2 3" key="1">
    <citation type="journal article" date="2018" name="PLoS Genet.">
        <title>Population sequencing reveals clonal diversity and ancestral inbreeding in the grapevine cultivar Chardonnay.</title>
        <authorList>
            <person name="Roach M.J."/>
            <person name="Johnson D.L."/>
            <person name="Bohlmann J."/>
            <person name="van Vuuren H.J."/>
            <person name="Jones S.J."/>
            <person name="Pretorius I.S."/>
            <person name="Schmidt S.A."/>
            <person name="Borneman A.R."/>
        </authorList>
    </citation>
    <scope>NUCLEOTIDE SEQUENCE [LARGE SCALE GENOMIC DNA]</scope>
    <source>
        <strain evidence="3">cv. Chardonnay</strain>
        <tissue evidence="2">Leaf</tissue>
    </source>
</reference>
<accession>A0A438JAT8</accession>
<evidence type="ECO:0000313" key="3">
    <source>
        <dbReference type="Proteomes" id="UP000288805"/>
    </source>
</evidence>
<proteinExistence type="predicted"/>
<feature type="region of interest" description="Disordered" evidence="1">
    <location>
        <begin position="201"/>
        <end position="227"/>
    </location>
</feature>
<organism evidence="2 3">
    <name type="scientific">Vitis vinifera</name>
    <name type="common">Grape</name>
    <dbReference type="NCBI Taxonomy" id="29760"/>
    <lineage>
        <taxon>Eukaryota</taxon>
        <taxon>Viridiplantae</taxon>
        <taxon>Streptophyta</taxon>
        <taxon>Embryophyta</taxon>
        <taxon>Tracheophyta</taxon>
        <taxon>Spermatophyta</taxon>
        <taxon>Magnoliopsida</taxon>
        <taxon>eudicotyledons</taxon>
        <taxon>Gunneridae</taxon>
        <taxon>Pentapetalae</taxon>
        <taxon>rosids</taxon>
        <taxon>Vitales</taxon>
        <taxon>Vitaceae</taxon>
        <taxon>Viteae</taxon>
        <taxon>Vitis</taxon>
    </lineage>
</organism>
<dbReference type="InterPro" id="IPR036259">
    <property type="entry name" value="MFS_trans_sf"/>
</dbReference>
<protein>
    <submittedName>
        <fullName evidence="2">Uncharacterized protein</fullName>
    </submittedName>
</protein>
<dbReference type="Proteomes" id="UP000288805">
    <property type="component" value="Unassembled WGS sequence"/>
</dbReference>
<sequence>MKYWKVWISRLIEWFRYYFFFSKAVLLISGNLNHPAKPFAIAKDHPAKKNKPGEKKQQAAPFPLHIAFLFLKAAIIKRRLPYPGALACSSKNDGDEVILLPNIPFFRWLDKAAIVDPSFLSPEEHEMQGKLCSVAQVKEIKSLLKMVPMWATFLVLSMVEIEGVDSDVEIRMSILCSGNLCFYCYVSYWYMHGEGEAVHVHPSTTSDDGHQDSVTSHPSNGSPSTSLSVDAPKLLKFMVAFEVEHQCYCDFLSIT</sequence>
<evidence type="ECO:0000313" key="2">
    <source>
        <dbReference type="EMBL" id="RVX06072.1"/>
    </source>
</evidence>
<dbReference type="AlphaFoldDB" id="A0A438JAT8"/>
<feature type="compositionally biased region" description="Polar residues" evidence="1">
    <location>
        <begin position="202"/>
        <end position="227"/>
    </location>
</feature>
<name>A0A438JAT8_VITVI</name>
<dbReference type="Gene3D" id="1.20.1250.20">
    <property type="entry name" value="MFS general substrate transporter like domains"/>
    <property type="match status" value="1"/>
</dbReference>